<name>A0A3Q9GCQ0_MORCA</name>
<sequence length="40" mass="4535">MQLSLIFGILIKMLKHSHGSRAASYELVKINNNLILIIKI</sequence>
<proteinExistence type="predicted"/>
<evidence type="ECO:0000313" key="4">
    <source>
        <dbReference type="Proteomes" id="UP000280228"/>
    </source>
</evidence>
<gene>
    <name evidence="1" type="ORF">EJK53_1288</name>
    <name evidence="2" type="ORF">EJK54_1973</name>
</gene>
<dbReference type="AlphaFoldDB" id="A0A3Q9GCQ0"/>
<evidence type="ECO:0000313" key="1">
    <source>
        <dbReference type="EMBL" id="AZQ92578.1"/>
    </source>
</evidence>
<dbReference type="Proteomes" id="UP000280228">
    <property type="component" value="Chromosome"/>
</dbReference>
<dbReference type="Proteomes" id="UP000268436">
    <property type="component" value="Unassembled WGS sequence"/>
</dbReference>
<dbReference type="EMBL" id="CP034662">
    <property type="protein sequence ID" value="AZQ92578.1"/>
    <property type="molecule type" value="Genomic_DNA"/>
</dbReference>
<keyword evidence="3" id="KW-1185">Reference proteome</keyword>
<evidence type="ECO:0000313" key="3">
    <source>
        <dbReference type="Proteomes" id="UP000268436"/>
    </source>
</evidence>
<evidence type="ECO:0000313" key="2">
    <source>
        <dbReference type="EMBL" id="RUO17477.1"/>
    </source>
</evidence>
<reference evidence="3 4" key="1">
    <citation type="submission" date="2018-12" db="EMBL/GenBank/DDBJ databases">
        <title>Persistence of Moraxella catarrhalis in Chronic Obstructive Pulmonary Disease and Regulation of the Hag/MID Adhesin.</title>
        <authorList>
            <person name="Murphy T."/>
            <person name="Zhao X."/>
            <person name="Vyas G."/>
            <person name="Aluvathingal J."/>
            <person name="Nadendla S."/>
            <person name="Tallon L."/>
            <person name="Tettelin H."/>
        </authorList>
    </citation>
    <scope>NUCLEOTIDE SEQUENCE [LARGE SCALE GENOMIC DNA]</scope>
    <source>
        <strain evidence="2 3">173P27B1</strain>
        <strain evidence="1 4">46P58B1</strain>
    </source>
</reference>
<organism evidence="1 4">
    <name type="scientific">Moraxella catarrhalis</name>
    <name type="common">Branhamella catarrhalis</name>
    <dbReference type="NCBI Taxonomy" id="480"/>
    <lineage>
        <taxon>Bacteria</taxon>
        <taxon>Pseudomonadati</taxon>
        <taxon>Pseudomonadota</taxon>
        <taxon>Gammaproteobacteria</taxon>
        <taxon>Moraxellales</taxon>
        <taxon>Moraxellaceae</taxon>
        <taxon>Moraxella</taxon>
    </lineage>
</organism>
<dbReference type="EMBL" id="RYER01000004">
    <property type="protein sequence ID" value="RUO17477.1"/>
    <property type="molecule type" value="Genomic_DNA"/>
</dbReference>
<accession>A0A3Q9GCQ0</accession>
<protein>
    <submittedName>
        <fullName evidence="1">Uncharacterized protein</fullName>
    </submittedName>
</protein>